<evidence type="ECO:0000256" key="11">
    <source>
        <dbReference type="RuleBase" id="RU363035"/>
    </source>
</evidence>
<dbReference type="SUPFAM" id="SSF52374">
    <property type="entry name" value="Nucleotidylyl transferase"/>
    <property type="match status" value="1"/>
</dbReference>
<dbReference type="EMBL" id="JBGBPQ010000032">
    <property type="protein sequence ID" value="KAL1495450.1"/>
    <property type="molecule type" value="Genomic_DNA"/>
</dbReference>
<dbReference type="CDD" id="cd07960">
    <property type="entry name" value="Anticodon_Ia_Ile_BEm"/>
    <property type="match status" value="1"/>
</dbReference>
<dbReference type="PANTHER" id="PTHR42765">
    <property type="entry name" value="SOLEUCYL-TRNA SYNTHETASE"/>
    <property type="match status" value="1"/>
</dbReference>
<dbReference type="PROSITE" id="PS00178">
    <property type="entry name" value="AA_TRNA_LIGASE_I"/>
    <property type="match status" value="1"/>
</dbReference>
<dbReference type="InterPro" id="IPR014729">
    <property type="entry name" value="Rossmann-like_a/b/a_fold"/>
</dbReference>
<feature type="domain" description="Methionyl/Valyl/Leucyl/Isoleucyl-tRNA synthetase anticodon-binding" evidence="13">
    <location>
        <begin position="732"/>
        <end position="888"/>
    </location>
</feature>
<reference evidence="14 15" key="1">
    <citation type="journal article" date="2024" name="Science">
        <title>Giant polyketide synthase enzymes in the biosynthesis of giant marine polyether toxins.</title>
        <authorList>
            <person name="Fallon T.R."/>
            <person name="Shende V.V."/>
            <person name="Wierzbicki I.H."/>
            <person name="Pendleton A.L."/>
            <person name="Watervoot N.F."/>
            <person name="Auber R.P."/>
            <person name="Gonzalez D.J."/>
            <person name="Wisecaver J.H."/>
            <person name="Moore B.S."/>
        </authorList>
    </citation>
    <scope>NUCLEOTIDE SEQUENCE [LARGE SCALE GENOMIC DNA]</scope>
    <source>
        <strain evidence="14 15">12B1</strain>
    </source>
</reference>
<evidence type="ECO:0000256" key="7">
    <source>
        <dbReference type="ARBA" id="ARBA00022917"/>
    </source>
</evidence>
<dbReference type="Gene3D" id="3.40.50.620">
    <property type="entry name" value="HUPs"/>
    <property type="match status" value="2"/>
</dbReference>
<dbReference type="PANTHER" id="PTHR42765:SF1">
    <property type="entry name" value="ISOLEUCINE--TRNA LIGASE, MITOCHONDRIAL"/>
    <property type="match status" value="1"/>
</dbReference>
<dbReference type="Gene3D" id="3.90.740.10">
    <property type="entry name" value="Valyl/Leucyl/Isoleucyl-tRNA synthetase, editing domain"/>
    <property type="match status" value="1"/>
</dbReference>
<dbReference type="FunFam" id="3.40.50.620:FF:000111">
    <property type="entry name" value="Mitochondrial isoleucyl-tRNA synthetase"/>
    <property type="match status" value="1"/>
</dbReference>
<evidence type="ECO:0000256" key="5">
    <source>
        <dbReference type="ARBA" id="ARBA00022741"/>
    </source>
</evidence>
<dbReference type="SUPFAM" id="SSF50677">
    <property type="entry name" value="ValRS/IleRS/LeuRS editing domain"/>
    <property type="match status" value="1"/>
</dbReference>
<evidence type="ECO:0000256" key="3">
    <source>
        <dbReference type="ARBA" id="ARBA00013165"/>
    </source>
</evidence>
<dbReference type="InterPro" id="IPR013155">
    <property type="entry name" value="M/V/L/I-tRNA-synth_anticd-bd"/>
</dbReference>
<keyword evidence="15" id="KW-1185">Reference proteome</keyword>
<dbReference type="InterPro" id="IPR023585">
    <property type="entry name" value="Ile-tRNA-ligase_type1"/>
</dbReference>
<dbReference type="Pfam" id="PF00133">
    <property type="entry name" value="tRNA-synt_1"/>
    <property type="match status" value="1"/>
</dbReference>
<feature type="domain" description="Aminoacyl-tRNA synthetase class Ia" evidence="12">
    <location>
        <begin position="48"/>
        <end position="679"/>
    </location>
</feature>
<comment type="caution">
    <text evidence="14">The sequence shown here is derived from an EMBL/GenBank/DDBJ whole genome shotgun (WGS) entry which is preliminary data.</text>
</comment>
<dbReference type="Gene3D" id="1.10.10.830">
    <property type="entry name" value="Ile-tRNA synthetase CP2 domain-like"/>
    <property type="match status" value="1"/>
</dbReference>
<comment type="subcellular location">
    <subcellularLocation>
        <location evidence="1">Mitochondrion</location>
    </subcellularLocation>
</comment>
<dbReference type="Pfam" id="PF08264">
    <property type="entry name" value="Anticodon_1"/>
    <property type="match status" value="1"/>
</dbReference>
<accession>A0AB34IB65</accession>
<evidence type="ECO:0000313" key="15">
    <source>
        <dbReference type="Proteomes" id="UP001515480"/>
    </source>
</evidence>
<evidence type="ECO:0000259" key="12">
    <source>
        <dbReference type="Pfam" id="PF00133"/>
    </source>
</evidence>
<gene>
    <name evidence="14" type="ORF">AB1Y20_016818</name>
</gene>
<dbReference type="InterPro" id="IPR009080">
    <property type="entry name" value="tRNAsynth_Ia_anticodon-bd"/>
</dbReference>
<dbReference type="GO" id="GO:0002161">
    <property type="term" value="F:aminoacyl-tRNA deacylase activity"/>
    <property type="evidence" value="ECO:0007669"/>
    <property type="project" value="InterPro"/>
</dbReference>
<dbReference type="Proteomes" id="UP001515480">
    <property type="component" value="Unassembled WGS sequence"/>
</dbReference>
<proteinExistence type="inferred from homology"/>
<keyword evidence="5 11" id="KW-0547">Nucleotide-binding</keyword>
<dbReference type="GO" id="GO:0005524">
    <property type="term" value="F:ATP binding"/>
    <property type="evidence" value="ECO:0007669"/>
    <property type="project" value="UniProtKB-KW"/>
</dbReference>
<evidence type="ECO:0000256" key="8">
    <source>
        <dbReference type="ARBA" id="ARBA00023146"/>
    </source>
</evidence>
<keyword evidence="8 11" id="KW-0030">Aminoacyl-tRNA synthetase</keyword>
<keyword evidence="4 11" id="KW-0436">Ligase</keyword>
<dbReference type="InterPro" id="IPR002300">
    <property type="entry name" value="aa-tRNA-synth_Ia"/>
</dbReference>
<dbReference type="GO" id="GO:0006428">
    <property type="term" value="P:isoleucyl-tRNA aminoacylation"/>
    <property type="evidence" value="ECO:0007669"/>
    <property type="project" value="InterPro"/>
</dbReference>
<sequence length="1010" mass="111311">MLRGRVRWRCDASFKASLKASLNLPKTSFPLNPKPAAVEPCFAPRLSSGHYKAQVASRAGAEAFVLHDGPPYANGELHMGHFLNKVLKDVINRWKLLQGYRVHYVPGWDCHGLPIELKALEALGADAAADLAPLELRKAAAECARHAIRAQREAFLRWGVMADWDHAYTTMQPAYEAAQLGVLRGMLQRGLIHRGERPVHWSPVMRTALAEAELEYERGHVSTAAYIRFGAAPASPLAAALQLEEGVGALIWTTMPWTIAANQALCVNPTFVYAPMQWLLVAESRVEAVAAALGAEVVQRGAGLAGRDLAGMEWEHPLSRRRVPMLCGAHVTDDSGTGLVHTAPGHGDVDFAVGKAHGLHIASPVDERGCFTTGTAEAAPFAGLPVLGEGNVAVLEALRGRGALLASAPYTHSYPYDWRSKTPIIFRTTAQWFVDLEKVRQPALRALEDVNMVPPNDRLGAFVRGRNEWCLSRQRVWGVPLPAFYHVETGEALLTDEVVAHVQELVRERGANCWWELDAAELLPPSLQSQASLYRKGTDTLDVWFDSGCSWSAVLPSVSSASGTAATETEPRVLADVYLEGSDQHRGWFQSSLLTHVGVHGGGAPYRNILTHGFVVDEKGNKMSKSRGNVLNPTDLIGDSRSFAPKPDAILPKAERKKLHAAMPVYGVDVLRLWVAMVDWKSNNVAVGHTVLQKTRDVYHRLRNSCRFMLGNLNDFDPDKHSLPLEKMRLLDRYMLHQLGEYLGEVEAGYNTFNPSRVIASVVNFAAYEMSSEYFDRVKDRLYCGAADGESRRAVQTVLHETRRHFLMSIAPVLPFLVEELQHHRHSTVAPTDAGELPYSPSVFEDQWSGARREWMLPQLAESMRLILSAKREVTKALHQAQLAKRLKSTAEALVLLQVDGGSELHKALELVGSEINDLFLVCGCRVESSASLDAHDSIAPEKEGAQQVFHGETVVIGEQRDRPSKLRVTIYAGNAPKCGRCWRHVPEFLEAGDGGSHGGWTYRGCACHR</sequence>
<evidence type="ECO:0000259" key="13">
    <source>
        <dbReference type="Pfam" id="PF08264"/>
    </source>
</evidence>
<comment type="catalytic activity">
    <reaction evidence="10">
        <text>tRNA(Ile) + L-isoleucine + ATP = L-isoleucyl-tRNA(Ile) + AMP + diphosphate</text>
        <dbReference type="Rhea" id="RHEA:11060"/>
        <dbReference type="Rhea" id="RHEA-COMP:9666"/>
        <dbReference type="Rhea" id="RHEA-COMP:9695"/>
        <dbReference type="ChEBI" id="CHEBI:30616"/>
        <dbReference type="ChEBI" id="CHEBI:33019"/>
        <dbReference type="ChEBI" id="CHEBI:58045"/>
        <dbReference type="ChEBI" id="CHEBI:78442"/>
        <dbReference type="ChEBI" id="CHEBI:78528"/>
        <dbReference type="ChEBI" id="CHEBI:456215"/>
        <dbReference type="EC" id="6.1.1.5"/>
    </reaction>
</comment>
<dbReference type="EC" id="6.1.1.5" evidence="3"/>
<dbReference type="InterPro" id="IPR009008">
    <property type="entry name" value="Val/Leu/Ile-tRNA-synth_edit"/>
</dbReference>
<evidence type="ECO:0000256" key="4">
    <source>
        <dbReference type="ARBA" id="ARBA00022598"/>
    </source>
</evidence>
<comment type="similarity">
    <text evidence="2 11">Belongs to the class-I aminoacyl-tRNA synthetase family.</text>
</comment>
<evidence type="ECO:0000256" key="1">
    <source>
        <dbReference type="ARBA" id="ARBA00004173"/>
    </source>
</evidence>
<evidence type="ECO:0000256" key="6">
    <source>
        <dbReference type="ARBA" id="ARBA00022840"/>
    </source>
</evidence>
<protein>
    <recommendedName>
        <fullName evidence="3">isoleucine--tRNA ligase</fullName>
        <ecNumber evidence="3">6.1.1.5</ecNumber>
    </recommendedName>
    <alternativeName>
        <fullName evidence="9">Isoleucyl-tRNA synthetase</fullName>
    </alternativeName>
</protein>
<evidence type="ECO:0000256" key="9">
    <source>
        <dbReference type="ARBA" id="ARBA00032665"/>
    </source>
</evidence>
<name>A0AB34IB65_PRYPA</name>
<dbReference type="InterPro" id="IPR002301">
    <property type="entry name" value="Ile-tRNA-ligase"/>
</dbReference>
<dbReference type="InterPro" id="IPR050081">
    <property type="entry name" value="Ile-tRNA_ligase"/>
</dbReference>
<dbReference type="SUPFAM" id="SSF47323">
    <property type="entry name" value="Anticodon-binding domain of a subclass of class I aminoacyl-tRNA synthetases"/>
    <property type="match status" value="1"/>
</dbReference>
<keyword evidence="6 11" id="KW-0067">ATP-binding</keyword>
<dbReference type="Gene3D" id="1.10.730.20">
    <property type="match status" value="1"/>
</dbReference>
<evidence type="ECO:0000256" key="10">
    <source>
        <dbReference type="ARBA" id="ARBA00048359"/>
    </source>
</evidence>
<dbReference type="GO" id="GO:0032543">
    <property type="term" value="P:mitochondrial translation"/>
    <property type="evidence" value="ECO:0007669"/>
    <property type="project" value="TreeGrafter"/>
</dbReference>
<dbReference type="InterPro" id="IPR001412">
    <property type="entry name" value="aa-tRNA-synth_I_CS"/>
</dbReference>
<dbReference type="NCBIfam" id="TIGR00392">
    <property type="entry name" value="ileS"/>
    <property type="match status" value="1"/>
</dbReference>
<evidence type="ECO:0000256" key="2">
    <source>
        <dbReference type="ARBA" id="ARBA00005594"/>
    </source>
</evidence>
<dbReference type="AlphaFoldDB" id="A0AB34IB65"/>
<dbReference type="GO" id="GO:0005739">
    <property type="term" value="C:mitochondrion"/>
    <property type="evidence" value="ECO:0007669"/>
    <property type="project" value="UniProtKB-SubCell"/>
</dbReference>
<dbReference type="PRINTS" id="PR00984">
    <property type="entry name" value="TRNASYNTHILE"/>
</dbReference>
<dbReference type="HAMAP" id="MF_02002">
    <property type="entry name" value="Ile_tRNA_synth_type1"/>
    <property type="match status" value="1"/>
</dbReference>
<evidence type="ECO:0000313" key="14">
    <source>
        <dbReference type="EMBL" id="KAL1495450.1"/>
    </source>
</evidence>
<dbReference type="GO" id="GO:0004822">
    <property type="term" value="F:isoleucine-tRNA ligase activity"/>
    <property type="evidence" value="ECO:0007669"/>
    <property type="project" value="UniProtKB-EC"/>
</dbReference>
<dbReference type="GO" id="GO:0000049">
    <property type="term" value="F:tRNA binding"/>
    <property type="evidence" value="ECO:0007669"/>
    <property type="project" value="InterPro"/>
</dbReference>
<organism evidence="14 15">
    <name type="scientific">Prymnesium parvum</name>
    <name type="common">Toxic golden alga</name>
    <dbReference type="NCBI Taxonomy" id="97485"/>
    <lineage>
        <taxon>Eukaryota</taxon>
        <taxon>Haptista</taxon>
        <taxon>Haptophyta</taxon>
        <taxon>Prymnesiophyceae</taxon>
        <taxon>Prymnesiales</taxon>
        <taxon>Prymnesiaceae</taxon>
        <taxon>Prymnesium</taxon>
    </lineage>
</organism>
<keyword evidence="7 11" id="KW-0648">Protein biosynthesis</keyword>
<dbReference type="InterPro" id="IPR033708">
    <property type="entry name" value="Anticodon_Ile_BEm"/>
</dbReference>